<comment type="caution">
    <text evidence="1">The sequence shown here is derived from an EMBL/GenBank/DDBJ whole genome shotgun (WGS) entry which is preliminary data.</text>
</comment>
<reference evidence="1 2" key="1">
    <citation type="submission" date="2024-12" db="EMBL/GenBank/DDBJ databases">
        <title>The unique morphological basis and parallel evolutionary history of personate flowers in Penstemon.</title>
        <authorList>
            <person name="Depatie T.H."/>
            <person name="Wessinger C.A."/>
        </authorList>
    </citation>
    <scope>NUCLEOTIDE SEQUENCE [LARGE SCALE GENOMIC DNA]</scope>
    <source>
        <strain evidence="1">WTNN_2</strain>
        <tissue evidence="1">Leaf</tissue>
    </source>
</reference>
<dbReference type="Proteomes" id="UP001634393">
    <property type="component" value="Unassembled WGS sequence"/>
</dbReference>
<evidence type="ECO:0000313" key="1">
    <source>
        <dbReference type="EMBL" id="KAL3834573.1"/>
    </source>
</evidence>
<gene>
    <name evidence="1" type="ORF">ACJIZ3_009309</name>
</gene>
<dbReference type="AlphaFoldDB" id="A0ABD3TEF2"/>
<evidence type="ECO:0000313" key="2">
    <source>
        <dbReference type="Proteomes" id="UP001634393"/>
    </source>
</evidence>
<accession>A0ABD3TEF2</accession>
<organism evidence="1 2">
    <name type="scientific">Penstemon smallii</name>
    <dbReference type="NCBI Taxonomy" id="265156"/>
    <lineage>
        <taxon>Eukaryota</taxon>
        <taxon>Viridiplantae</taxon>
        <taxon>Streptophyta</taxon>
        <taxon>Embryophyta</taxon>
        <taxon>Tracheophyta</taxon>
        <taxon>Spermatophyta</taxon>
        <taxon>Magnoliopsida</taxon>
        <taxon>eudicotyledons</taxon>
        <taxon>Gunneridae</taxon>
        <taxon>Pentapetalae</taxon>
        <taxon>asterids</taxon>
        <taxon>lamiids</taxon>
        <taxon>Lamiales</taxon>
        <taxon>Plantaginaceae</taxon>
        <taxon>Cheloneae</taxon>
        <taxon>Penstemon</taxon>
    </lineage>
</organism>
<proteinExistence type="predicted"/>
<name>A0ABD3TEF2_9LAMI</name>
<protein>
    <submittedName>
        <fullName evidence="1">Uncharacterized protein</fullName>
    </submittedName>
</protein>
<dbReference type="EMBL" id="JBJXBP010000004">
    <property type="protein sequence ID" value="KAL3834573.1"/>
    <property type="molecule type" value="Genomic_DNA"/>
</dbReference>
<keyword evidence="2" id="KW-1185">Reference proteome</keyword>
<sequence length="43" mass="5000">MNSHTDIKDEKSIMSEKKGSNMHFPLVLMLTVEDDVGPQRYNY</sequence>